<sequence>MMESNNPLVHLALLESLKDNKISDEIDLFLPFIAVILSEIAGDEITPHLLQDKFAQSFGVEPPISAIKVFITRAKKESYFIGKIMLISKVVNKSKSGKMVFMRKKMISKHHYPYLETILNTLQMSILVK</sequence>
<gene>
    <name evidence="1" type="ORF">PYU98_08995</name>
</gene>
<dbReference type="Proteomes" id="UP001213721">
    <property type="component" value="Chromosome"/>
</dbReference>
<proteinExistence type="predicted"/>
<evidence type="ECO:0000313" key="1">
    <source>
        <dbReference type="EMBL" id="WED78333.1"/>
    </source>
</evidence>
<dbReference type="AlphaFoldDB" id="A0AAX3NW18"/>
<accession>A0AAX3NW18</accession>
<name>A0AAX3NW18_9GAMM</name>
<protein>
    <submittedName>
        <fullName evidence="1">Uncharacterized protein</fullName>
    </submittedName>
</protein>
<dbReference type="RefSeq" id="WP_275057974.1">
    <property type="nucleotide sequence ID" value="NZ_CP118988.1"/>
</dbReference>
<organism evidence="1 2">
    <name type="scientific">Aeromonas allosaccharophila</name>
    <dbReference type="NCBI Taxonomy" id="656"/>
    <lineage>
        <taxon>Bacteria</taxon>
        <taxon>Pseudomonadati</taxon>
        <taxon>Pseudomonadota</taxon>
        <taxon>Gammaproteobacteria</taxon>
        <taxon>Aeromonadales</taxon>
        <taxon>Aeromonadaceae</taxon>
        <taxon>Aeromonas</taxon>
    </lineage>
</organism>
<evidence type="ECO:0000313" key="2">
    <source>
        <dbReference type="Proteomes" id="UP001213721"/>
    </source>
</evidence>
<dbReference type="EMBL" id="CP118988">
    <property type="protein sequence ID" value="WED78333.1"/>
    <property type="molecule type" value="Genomic_DNA"/>
</dbReference>
<reference evidence="1" key="1">
    <citation type="submission" date="2023-02" db="EMBL/GenBank/DDBJ databases">
        <title>The sequence of Aeromonas allosaccharophila K520.</title>
        <authorList>
            <person name="Luo X."/>
        </authorList>
    </citation>
    <scope>NUCLEOTIDE SEQUENCE</scope>
    <source>
        <strain evidence="1">K520</strain>
    </source>
</reference>